<comment type="similarity">
    <text evidence="1 4">Belongs to the V-ATPase D subunit family.</text>
</comment>
<dbReference type="Proteomes" id="UP000229740">
    <property type="component" value="Unassembled WGS sequence"/>
</dbReference>
<keyword evidence="5" id="KW-0175">Coiled coil</keyword>
<evidence type="ECO:0000256" key="5">
    <source>
        <dbReference type="SAM" id="Coils"/>
    </source>
</evidence>
<evidence type="ECO:0000256" key="3">
    <source>
        <dbReference type="ARBA" id="ARBA00023065"/>
    </source>
</evidence>
<comment type="caution">
    <text evidence="6">The sequence shown here is derived from an EMBL/GenBank/DDBJ whole genome shotgun (WGS) entry which is preliminary data.</text>
</comment>
<dbReference type="GO" id="GO:0046933">
    <property type="term" value="F:proton-transporting ATP synthase activity, rotational mechanism"/>
    <property type="evidence" value="ECO:0007669"/>
    <property type="project" value="UniProtKB-UniRule"/>
</dbReference>
<evidence type="ECO:0000256" key="4">
    <source>
        <dbReference type="HAMAP-Rule" id="MF_00271"/>
    </source>
</evidence>
<evidence type="ECO:0000256" key="1">
    <source>
        <dbReference type="ARBA" id="ARBA00005850"/>
    </source>
</evidence>
<sequence length="207" mass="24051">MARLNIPSTKSNLLRLSDELTFAVEGRELLDEKREILIMEIMGTLEDAHRKRLSMEKALADAYKTFAVAKVLLGPEDLKRAAFGIQAEAQLDIHDRSVMGVVVPVVQVKWKKSEKPRYGFTRTTYALDKASKRFSACFENLVELAEIETTLWRLATELKKTQRRFNALDNILIPQYTETVKYIQYTLEEKEREILFQLKRVKEKLQQ</sequence>
<evidence type="ECO:0000313" key="6">
    <source>
        <dbReference type="EMBL" id="PID58652.1"/>
    </source>
</evidence>
<dbReference type="AlphaFoldDB" id="A0A2G6E9X2"/>
<dbReference type="GO" id="GO:0042777">
    <property type="term" value="P:proton motive force-driven plasma membrane ATP synthesis"/>
    <property type="evidence" value="ECO:0007669"/>
    <property type="project" value="UniProtKB-UniRule"/>
</dbReference>
<dbReference type="PANTHER" id="PTHR11671">
    <property type="entry name" value="V-TYPE ATP SYNTHASE SUBUNIT D"/>
    <property type="match status" value="1"/>
</dbReference>
<organism evidence="6 7">
    <name type="scientific">candidate division KSB3 bacterium</name>
    <dbReference type="NCBI Taxonomy" id="2044937"/>
    <lineage>
        <taxon>Bacteria</taxon>
        <taxon>candidate division KSB3</taxon>
    </lineage>
</organism>
<dbReference type="HAMAP" id="MF_00271">
    <property type="entry name" value="ATP_synth_D_arch"/>
    <property type="match status" value="1"/>
</dbReference>
<protein>
    <recommendedName>
        <fullName evidence="4">V-type ATP synthase subunit D</fullName>
    </recommendedName>
    <alternativeName>
        <fullName evidence="4">V-ATPase subunit D</fullName>
    </alternativeName>
</protein>
<dbReference type="GO" id="GO:0005524">
    <property type="term" value="F:ATP binding"/>
    <property type="evidence" value="ECO:0007669"/>
    <property type="project" value="UniProtKB-UniRule"/>
</dbReference>
<dbReference type="NCBIfam" id="TIGR00309">
    <property type="entry name" value="V_ATPase_subD"/>
    <property type="match status" value="1"/>
</dbReference>
<name>A0A2G6E9X2_9BACT</name>
<keyword evidence="3 4" id="KW-0406">Ion transport</keyword>
<accession>A0A2G6E9X2</accession>
<keyword evidence="4" id="KW-0066">ATP synthesis</keyword>
<dbReference type="Gene3D" id="1.10.287.3240">
    <property type="match status" value="1"/>
</dbReference>
<dbReference type="GO" id="GO:0046961">
    <property type="term" value="F:proton-transporting ATPase activity, rotational mechanism"/>
    <property type="evidence" value="ECO:0007669"/>
    <property type="project" value="InterPro"/>
</dbReference>
<keyword evidence="4" id="KW-0375">Hydrogen ion transport</keyword>
<evidence type="ECO:0000256" key="2">
    <source>
        <dbReference type="ARBA" id="ARBA00022448"/>
    </source>
</evidence>
<dbReference type="InterPro" id="IPR002699">
    <property type="entry name" value="V_ATPase_D"/>
</dbReference>
<feature type="coiled-coil region" evidence="5">
    <location>
        <begin position="144"/>
        <end position="207"/>
    </location>
</feature>
<dbReference type="EMBL" id="PDPS01000022">
    <property type="protein sequence ID" value="PID58652.1"/>
    <property type="molecule type" value="Genomic_DNA"/>
</dbReference>
<reference evidence="6 7" key="1">
    <citation type="submission" date="2017-10" db="EMBL/GenBank/DDBJ databases">
        <title>Novel microbial diversity and functional potential in the marine mammal oral microbiome.</title>
        <authorList>
            <person name="Dudek N.K."/>
            <person name="Sun C.L."/>
            <person name="Burstein D."/>
            <person name="Kantor R.S."/>
            <person name="Aliaga Goltsman D.S."/>
            <person name="Bik E.M."/>
            <person name="Thomas B.C."/>
            <person name="Banfield J.F."/>
            <person name="Relman D.A."/>
        </authorList>
    </citation>
    <scope>NUCLEOTIDE SEQUENCE [LARGE SCALE GENOMIC DNA]</scope>
    <source>
        <strain evidence="6">DOLZORAL124_49_17</strain>
    </source>
</reference>
<proteinExistence type="inferred from homology"/>
<evidence type="ECO:0000313" key="7">
    <source>
        <dbReference type="Proteomes" id="UP000229740"/>
    </source>
</evidence>
<keyword evidence="2 4" id="KW-0813">Transport</keyword>
<dbReference type="Pfam" id="PF01813">
    <property type="entry name" value="ATP-synt_D"/>
    <property type="match status" value="1"/>
</dbReference>
<comment type="function">
    <text evidence="4">Produces ATP from ADP in the presence of a proton gradient across the membrane.</text>
</comment>
<gene>
    <name evidence="4" type="primary">atpD</name>
    <name evidence="6" type="ORF">CSB45_03660</name>
</gene>